<protein>
    <submittedName>
        <fullName evidence="2">Uncharacterized protein</fullName>
    </submittedName>
</protein>
<keyword evidence="1" id="KW-0472">Membrane</keyword>
<dbReference type="RefSeq" id="WP_187581121.1">
    <property type="nucleotide sequence ID" value="NZ_JACLHY010000001.1"/>
</dbReference>
<evidence type="ECO:0000256" key="1">
    <source>
        <dbReference type="SAM" id="Phobius"/>
    </source>
</evidence>
<sequence>MTRKQGGENTQILKDENDHRDNYIFQDNKKTKIGATIITAVLLIILAGLILSGVVIEN</sequence>
<keyword evidence="1" id="KW-1133">Transmembrane helix</keyword>
<keyword evidence="3" id="KW-1185">Reference proteome</keyword>
<evidence type="ECO:0000313" key="3">
    <source>
        <dbReference type="Proteomes" id="UP000618952"/>
    </source>
</evidence>
<feature type="transmembrane region" description="Helical" evidence="1">
    <location>
        <begin position="33"/>
        <end position="56"/>
    </location>
</feature>
<evidence type="ECO:0000313" key="2">
    <source>
        <dbReference type="EMBL" id="MBC8766431.1"/>
    </source>
</evidence>
<comment type="caution">
    <text evidence="2">The sequence shown here is derived from an EMBL/GenBank/DDBJ whole genome shotgun (WGS) entry which is preliminary data.</text>
</comment>
<reference evidence="2 3" key="1">
    <citation type="submission" date="2020-08" db="EMBL/GenBank/DDBJ databases">
        <title>Arenibacter gaetbuli sp. nov., isolated from a sand dune.</title>
        <authorList>
            <person name="Park S."/>
            <person name="Yoon J.-H."/>
        </authorList>
    </citation>
    <scope>NUCLEOTIDE SEQUENCE [LARGE SCALE GENOMIC DNA]</scope>
    <source>
        <strain evidence="2 3">BSSL-BM3</strain>
    </source>
</reference>
<dbReference type="Proteomes" id="UP000618952">
    <property type="component" value="Unassembled WGS sequence"/>
</dbReference>
<organism evidence="2 3">
    <name type="scientific">Arenibacter arenosicollis</name>
    <dbReference type="NCBI Taxonomy" id="2762274"/>
    <lineage>
        <taxon>Bacteria</taxon>
        <taxon>Pseudomonadati</taxon>
        <taxon>Bacteroidota</taxon>
        <taxon>Flavobacteriia</taxon>
        <taxon>Flavobacteriales</taxon>
        <taxon>Flavobacteriaceae</taxon>
        <taxon>Arenibacter</taxon>
    </lineage>
</organism>
<gene>
    <name evidence="2" type="ORF">H4O18_00370</name>
</gene>
<dbReference type="EMBL" id="JACLHY010000001">
    <property type="protein sequence ID" value="MBC8766431.1"/>
    <property type="molecule type" value="Genomic_DNA"/>
</dbReference>
<accession>A0ABR7QGW7</accession>
<keyword evidence="1" id="KW-0812">Transmembrane</keyword>
<name>A0ABR7QGW7_9FLAO</name>
<proteinExistence type="predicted"/>